<dbReference type="EMBL" id="BKCJ010002959">
    <property type="protein sequence ID" value="GEU52053.1"/>
    <property type="molecule type" value="Genomic_DNA"/>
</dbReference>
<proteinExistence type="predicted"/>
<evidence type="ECO:0000313" key="1">
    <source>
        <dbReference type="EMBL" id="GEU52053.1"/>
    </source>
</evidence>
<comment type="caution">
    <text evidence="1">The sequence shown here is derived from an EMBL/GenBank/DDBJ whole genome shotgun (WGS) entry which is preliminary data.</text>
</comment>
<dbReference type="Gene3D" id="2.40.70.10">
    <property type="entry name" value="Acid Proteases"/>
    <property type="match status" value="1"/>
</dbReference>
<dbReference type="GO" id="GO:0003964">
    <property type="term" value="F:RNA-directed DNA polymerase activity"/>
    <property type="evidence" value="ECO:0007669"/>
    <property type="project" value="UniProtKB-KW"/>
</dbReference>
<dbReference type="AlphaFoldDB" id="A0A6L2KR92"/>
<accession>A0A6L2KR92</accession>
<dbReference type="CDD" id="cd00303">
    <property type="entry name" value="retropepsin_like"/>
    <property type="match status" value="1"/>
</dbReference>
<sequence>MSTRSNSSHLFSPLRNPESLIRRRNLDEPSSLFDFEEVMNNNHNQEPPPQNVPPPMVRPNGQAPRTTEELCQTSINGRGGPIAPIPIQAADFVTQIDTFYNGLTLSHQDTINAAAGGTFMQKTPEECYKLIKNMTTHHNHWDTSAIQDETSRNISSTSTTETVDTKCETCGGPHSFTECPAVGGYTQETPYATTGTGSLPSNIVSNPREDHKAITTQSGVTLAGPSVSPPSLSKEVDREPEMITNQVLTGSTNNVPPLVVQPFPASTSFSTISSSKMPEVTKDTIQLKSDECLALADLGASINFMPLSIWKKLSFPELTSTQMILELADRSTTRPAGITEDIFVKVGKFHFPTDFVVIDYVVDPRVPLILRRPFLRTESALIDVYCEKLTLRVDDEAITFKVGQTSKYSYNDAESINRVDVINVACEEYVQEVLGFSDNSKSGNPTLIFDPIIALFSPSLTPFEGGDFILEEIKAYLISKSIPLRIDDTNLDLEGDIHLLEELLNNDPSLSPPPLKKLNVEEIKTVLLLQEFDIIIRDMKGTENLAAGHLSRLENPHQDKLEKKEITETFPLETLGKIAFHGDSTTPWFVDFANYHAENFIVKGMSSQQKKKFFKDVKHYFWDDPYLFNICADQVIKWCVHGQEANDILKACHEGPTGDIMMPISLLRKCTPYKFVYEKACHLPIKLEHKAYWALKHCNFDLKTAGDHQKVQLNELNELRDQAYENSLIYKEKTKKIHDFKIKNRVFNVGDRVILFNSRLKIFLGKLKTRWTGPFIVAHVFSYGTIELSKADGPNFKVNGHRLKHYFGGDIPKLVVPDLQTFSMDQ</sequence>
<dbReference type="InterPro" id="IPR021109">
    <property type="entry name" value="Peptidase_aspartic_dom_sf"/>
</dbReference>
<reference evidence="1" key="1">
    <citation type="journal article" date="2019" name="Sci. Rep.">
        <title>Draft genome of Tanacetum cinerariifolium, the natural source of mosquito coil.</title>
        <authorList>
            <person name="Yamashiro T."/>
            <person name="Shiraishi A."/>
            <person name="Satake H."/>
            <person name="Nakayama K."/>
        </authorList>
    </citation>
    <scope>NUCLEOTIDE SEQUENCE</scope>
</reference>
<dbReference type="PANTHER" id="PTHR33067:SF9">
    <property type="entry name" value="RNA-DIRECTED DNA POLYMERASE"/>
    <property type="match status" value="1"/>
</dbReference>
<keyword evidence="1" id="KW-0548">Nucleotidyltransferase</keyword>
<dbReference type="PANTHER" id="PTHR33067">
    <property type="entry name" value="RNA-DIRECTED DNA POLYMERASE-RELATED"/>
    <property type="match status" value="1"/>
</dbReference>
<name>A0A6L2KR92_TANCI</name>
<organism evidence="1">
    <name type="scientific">Tanacetum cinerariifolium</name>
    <name type="common">Dalmatian daisy</name>
    <name type="synonym">Chrysanthemum cinerariifolium</name>
    <dbReference type="NCBI Taxonomy" id="118510"/>
    <lineage>
        <taxon>Eukaryota</taxon>
        <taxon>Viridiplantae</taxon>
        <taxon>Streptophyta</taxon>
        <taxon>Embryophyta</taxon>
        <taxon>Tracheophyta</taxon>
        <taxon>Spermatophyta</taxon>
        <taxon>Magnoliopsida</taxon>
        <taxon>eudicotyledons</taxon>
        <taxon>Gunneridae</taxon>
        <taxon>Pentapetalae</taxon>
        <taxon>asterids</taxon>
        <taxon>campanulids</taxon>
        <taxon>Asterales</taxon>
        <taxon>Asteraceae</taxon>
        <taxon>Asteroideae</taxon>
        <taxon>Anthemideae</taxon>
        <taxon>Anthemidinae</taxon>
        <taxon>Tanacetum</taxon>
    </lineage>
</organism>
<keyword evidence="1" id="KW-0808">Transferase</keyword>
<protein>
    <submittedName>
        <fullName evidence="1">Reverse transcriptase domain-containing protein</fullName>
    </submittedName>
</protein>
<keyword evidence="1" id="KW-0695">RNA-directed DNA polymerase</keyword>
<gene>
    <name evidence="1" type="ORF">Tci_024031</name>
</gene>